<organism evidence="1 2">
    <name type="scientific">Batillaria attramentaria</name>
    <dbReference type="NCBI Taxonomy" id="370345"/>
    <lineage>
        <taxon>Eukaryota</taxon>
        <taxon>Metazoa</taxon>
        <taxon>Spiralia</taxon>
        <taxon>Lophotrochozoa</taxon>
        <taxon>Mollusca</taxon>
        <taxon>Gastropoda</taxon>
        <taxon>Caenogastropoda</taxon>
        <taxon>Sorbeoconcha</taxon>
        <taxon>Cerithioidea</taxon>
        <taxon>Batillariidae</taxon>
        <taxon>Batillaria</taxon>
    </lineage>
</organism>
<dbReference type="AlphaFoldDB" id="A0ABD0KI14"/>
<proteinExistence type="predicted"/>
<comment type="caution">
    <text evidence="1">The sequence shown here is derived from an EMBL/GenBank/DDBJ whole genome shotgun (WGS) entry which is preliminary data.</text>
</comment>
<sequence length="75" mass="8159">MTSPAVLGYYPNIHPVLKQGRDQQRCILGMLAQSVVAGYSLITTDITHTPRYTHLAASHTVALGSQALTTCNYLE</sequence>
<protein>
    <submittedName>
        <fullName evidence="1">Uncharacterized protein</fullName>
    </submittedName>
</protein>
<reference evidence="1 2" key="1">
    <citation type="journal article" date="2023" name="Sci. Data">
        <title>Genome assembly of the Korean intertidal mud-creeper Batillaria attramentaria.</title>
        <authorList>
            <person name="Patra A.K."/>
            <person name="Ho P.T."/>
            <person name="Jun S."/>
            <person name="Lee S.J."/>
            <person name="Kim Y."/>
            <person name="Won Y.J."/>
        </authorList>
    </citation>
    <scope>NUCLEOTIDE SEQUENCE [LARGE SCALE GENOMIC DNA]</scope>
    <source>
        <strain evidence="1">Wonlab-2016</strain>
    </source>
</reference>
<accession>A0ABD0KI14</accession>
<evidence type="ECO:0000313" key="1">
    <source>
        <dbReference type="EMBL" id="KAK7486851.1"/>
    </source>
</evidence>
<name>A0ABD0KI14_9CAEN</name>
<keyword evidence="2" id="KW-1185">Reference proteome</keyword>
<dbReference type="EMBL" id="JACVVK020000172">
    <property type="protein sequence ID" value="KAK7486851.1"/>
    <property type="molecule type" value="Genomic_DNA"/>
</dbReference>
<evidence type="ECO:0000313" key="2">
    <source>
        <dbReference type="Proteomes" id="UP001519460"/>
    </source>
</evidence>
<gene>
    <name evidence="1" type="ORF">BaRGS_00021822</name>
</gene>
<dbReference type="Proteomes" id="UP001519460">
    <property type="component" value="Unassembled WGS sequence"/>
</dbReference>